<dbReference type="NCBIfam" id="TIGR00011">
    <property type="entry name" value="YbaK_EbsC"/>
    <property type="match status" value="1"/>
</dbReference>
<sequence length="158" mass="17650">MAKKEMKTNAMRILEREKVPFELVTYECEEFHSGTEVAKLLGQPVDEVYKTLVTVGKSKQYYVFVIPTNAEIDFKKAAKAVGEKSLEMIPLADLTKVTGYIRGGTTAVGMKKQFPTIIQEDAKAKTLIYVSGGKPGTQMQLRPDDLLRVARAKYDDVI</sequence>
<gene>
    <name evidence="6" type="primary">ybaK</name>
    <name evidence="6" type="ORF">NK118_03190</name>
</gene>
<protein>
    <recommendedName>
        <fullName evidence="4">Cys-tRNA(Pro)/Cys-tRNA(Cys) deacylase</fullName>
        <ecNumber evidence="4">4.2.-.-</ecNumber>
    </recommendedName>
</protein>
<keyword evidence="2 4" id="KW-0648">Protein biosynthesis</keyword>
<evidence type="ECO:0000256" key="3">
    <source>
        <dbReference type="ARBA" id="ARBA00023239"/>
    </source>
</evidence>
<reference evidence="6 7" key="1">
    <citation type="journal article" date="2022" name="Genome Biol. Evol.">
        <title>Host diet, physiology and behaviors set the stage for Lachnospiraceae cladogenesis.</title>
        <authorList>
            <person name="Vera-Ponce De Leon A."/>
            <person name="Schneider M."/>
            <person name="Jahnes B.C."/>
            <person name="Sadowski V."/>
            <person name="Camuy-Velez L.A."/>
            <person name="Duan J."/>
            <person name="Sabree Z.L."/>
        </authorList>
    </citation>
    <scope>NUCLEOTIDE SEQUENCE [LARGE SCALE GENOMIC DNA]</scope>
    <source>
        <strain evidence="6 7">PAL227</strain>
    </source>
</reference>
<evidence type="ECO:0000256" key="4">
    <source>
        <dbReference type="PIRNR" id="PIRNR006181"/>
    </source>
</evidence>
<dbReference type="SUPFAM" id="SSF55826">
    <property type="entry name" value="YbaK/ProRS associated domain"/>
    <property type="match status" value="1"/>
</dbReference>
<dbReference type="RefSeq" id="WP_262068153.1">
    <property type="nucleotide sequence ID" value="NZ_JAMXOC010000002.1"/>
</dbReference>
<evidence type="ECO:0000256" key="2">
    <source>
        <dbReference type="ARBA" id="ARBA00022917"/>
    </source>
</evidence>
<dbReference type="PIRSF" id="PIRSF006181">
    <property type="entry name" value="EbsC_YbaK"/>
    <property type="match status" value="1"/>
</dbReference>
<proteinExistence type="inferred from homology"/>
<evidence type="ECO:0000313" key="7">
    <source>
        <dbReference type="Proteomes" id="UP001523565"/>
    </source>
</evidence>
<dbReference type="Gene3D" id="3.90.960.10">
    <property type="entry name" value="YbaK/aminoacyl-tRNA synthetase-associated domain"/>
    <property type="match status" value="1"/>
</dbReference>
<name>A0ABT1EFF8_9FIRM</name>
<organism evidence="6 7">
    <name type="scientific">Ohessyouella blattaphilus</name>
    <dbReference type="NCBI Taxonomy" id="2949333"/>
    <lineage>
        <taxon>Bacteria</taxon>
        <taxon>Bacillati</taxon>
        <taxon>Bacillota</taxon>
        <taxon>Clostridia</taxon>
        <taxon>Lachnospirales</taxon>
        <taxon>Lachnospiraceae</taxon>
        <taxon>Ohessyouella</taxon>
    </lineage>
</organism>
<evidence type="ECO:0000256" key="1">
    <source>
        <dbReference type="ARBA" id="ARBA00009798"/>
    </source>
</evidence>
<dbReference type="EMBL" id="JAMZFV010000002">
    <property type="protein sequence ID" value="MCP1109251.1"/>
    <property type="molecule type" value="Genomic_DNA"/>
</dbReference>
<dbReference type="Pfam" id="PF04073">
    <property type="entry name" value="tRNA_edit"/>
    <property type="match status" value="1"/>
</dbReference>
<dbReference type="Proteomes" id="UP001523565">
    <property type="component" value="Unassembled WGS sequence"/>
</dbReference>
<comment type="similarity">
    <text evidence="1 4">Belongs to the prolyl-tRNA editing family. YbaK/EbsC subfamily.</text>
</comment>
<keyword evidence="3 4" id="KW-0456">Lyase</keyword>
<dbReference type="InterPro" id="IPR004369">
    <property type="entry name" value="Prolyl-tRNA_editing_YbaK/EbsC"/>
</dbReference>
<keyword evidence="7" id="KW-1185">Reference proteome</keyword>
<dbReference type="PANTHER" id="PTHR30411:SF0">
    <property type="entry name" value="CYS-TRNA(PRO)_CYS-TRNA(CYS) DEACYLASE YBAK"/>
    <property type="match status" value="1"/>
</dbReference>
<dbReference type="CDD" id="cd00002">
    <property type="entry name" value="YbaK_deacylase"/>
    <property type="match status" value="1"/>
</dbReference>
<comment type="caution">
    <text evidence="6">The sequence shown here is derived from an EMBL/GenBank/DDBJ whole genome shotgun (WGS) entry which is preliminary data.</text>
</comment>
<accession>A0ABT1EFF8</accession>
<evidence type="ECO:0000259" key="5">
    <source>
        <dbReference type="Pfam" id="PF04073"/>
    </source>
</evidence>
<dbReference type="InterPro" id="IPR007214">
    <property type="entry name" value="YbaK/aa-tRNA-synth-assoc-dom"/>
</dbReference>
<dbReference type="PANTHER" id="PTHR30411">
    <property type="entry name" value="CYTOPLASMIC PROTEIN"/>
    <property type="match status" value="1"/>
</dbReference>
<dbReference type="EC" id="4.2.-.-" evidence="4"/>
<dbReference type="InterPro" id="IPR036754">
    <property type="entry name" value="YbaK/aa-tRNA-synt-asso_dom_sf"/>
</dbReference>
<feature type="domain" description="YbaK/aminoacyl-tRNA synthetase-associated" evidence="5">
    <location>
        <begin position="32"/>
        <end position="148"/>
    </location>
</feature>
<evidence type="ECO:0000313" key="6">
    <source>
        <dbReference type="EMBL" id="MCP1109251.1"/>
    </source>
</evidence>